<accession>A0A2N0YY14</accession>
<dbReference type="RefSeq" id="WP_101178694.1">
    <property type="nucleotide sequence ID" value="NZ_PISE01000046.1"/>
</dbReference>
<dbReference type="Proteomes" id="UP000233375">
    <property type="component" value="Unassembled WGS sequence"/>
</dbReference>
<dbReference type="InterPro" id="IPR007553">
    <property type="entry name" value="2-thiour_desulf"/>
</dbReference>
<dbReference type="AlphaFoldDB" id="A0A2N0YY14"/>
<keyword evidence="2" id="KW-1185">Reference proteome</keyword>
<protein>
    <submittedName>
        <fullName evidence="1">DUF523 domain-containing protein</fullName>
    </submittedName>
</protein>
<dbReference type="PANTHER" id="PTHR30087:SF1">
    <property type="entry name" value="HYPOTHETICAL CYTOSOLIC PROTEIN"/>
    <property type="match status" value="1"/>
</dbReference>
<dbReference type="PANTHER" id="PTHR30087">
    <property type="entry name" value="INNER MEMBRANE PROTEIN"/>
    <property type="match status" value="1"/>
</dbReference>
<dbReference type="OrthoDB" id="9797779at2"/>
<gene>
    <name evidence="1" type="ORF">CWS01_18535</name>
</gene>
<organism evidence="1 2">
    <name type="scientific">Niallia nealsonii</name>
    <dbReference type="NCBI Taxonomy" id="115979"/>
    <lineage>
        <taxon>Bacteria</taxon>
        <taxon>Bacillati</taxon>
        <taxon>Bacillota</taxon>
        <taxon>Bacilli</taxon>
        <taxon>Bacillales</taxon>
        <taxon>Bacillaceae</taxon>
        <taxon>Niallia</taxon>
    </lineage>
</organism>
<name>A0A2N0YY14_9BACI</name>
<reference evidence="1 2" key="1">
    <citation type="journal article" date="2003" name="Int. J. Syst. Evol. Microbiol.">
        <title>Bacillus nealsonii sp. nov., isolated from a spacecraft-assembly facility, whose spores are gamma-radiation resistant.</title>
        <authorList>
            <person name="Venkateswaran K."/>
            <person name="Kempf M."/>
            <person name="Chen F."/>
            <person name="Satomi M."/>
            <person name="Nicholson W."/>
            <person name="Kern R."/>
        </authorList>
    </citation>
    <scope>NUCLEOTIDE SEQUENCE [LARGE SCALE GENOMIC DNA]</scope>
    <source>
        <strain evidence="1 2">FO-92</strain>
    </source>
</reference>
<comment type="caution">
    <text evidence="1">The sequence shown here is derived from an EMBL/GenBank/DDBJ whole genome shotgun (WGS) entry which is preliminary data.</text>
</comment>
<sequence length="154" mass="16967">MIVVSSCLAGMEVRYNGTHCLHTKIQQLIQEKKAVAVCPELLGGFQTPREPAEIIGGNGYDVLKGKAKVIEKNGKEVTDLYIEGAYRTWELVSELQASIVVLKENSPSCGSKMIYNGEFLHKRIEGVGVTTALLRKKGIQVLSEEELSELVQTF</sequence>
<evidence type="ECO:0000313" key="1">
    <source>
        <dbReference type="EMBL" id="PKG22142.1"/>
    </source>
</evidence>
<evidence type="ECO:0000313" key="2">
    <source>
        <dbReference type="Proteomes" id="UP000233375"/>
    </source>
</evidence>
<proteinExistence type="predicted"/>
<dbReference type="EMBL" id="PISE01000046">
    <property type="protein sequence ID" value="PKG22142.1"/>
    <property type="molecule type" value="Genomic_DNA"/>
</dbReference>
<dbReference type="Pfam" id="PF04463">
    <property type="entry name" value="2-thiour_desulf"/>
    <property type="match status" value="1"/>
</dbReference>